<protein>
    <submittedName>
        <fullName evidence="2">Uncharacterized protein</fullName>
    </submittedName>
</protein>
<feature type="compositionally biased region" description="Low complexity" evidence="1">
    <location>
        <begin position="16"/>
        <end position="28"/>
    </location>
</feature>
<keyword evidence="3" id="KW-1185">Reference proteome</keyword>
<dbReference type="Proteomes" id="UP000183994">
    <property type="component" value="Unassembled WGS sequence"/>
</dbReference>
<dbReference type="EMBL" id="FQZU01000028">
    <property type="protein sequence ID" value="SHK59640.1"/>
    <property type="molecule type" value="Genomic_DNA"/>
</dbReference>
<feature type="region of interest" description="Disordered" evidence="1">
    <location>
        <begin position="1"/>
        <end position="28"/>
    </location>
</feature>
<sequence>MEDSYAPSKDNRTTNDDSNGSGAFGAAGDDDLMGAIGIDLESDLSNADDVLLSDPEGIMESEAFDSSDLDSDDYGYLDPYTIGANVAAVVRQLVSQKIDRIITVAVEQAVAKELRRLQQKRD</sequence>
<organism evidence="2 3">
    <name type="scientific">Desulfatibacillum alkenivorans DSM 16219</name>
    <dbReference type="NCBI Taxonomy" id="1121393"/>
    <lineage>
        <taxon>Bacteria</taxon>
        <taxon>Pseudomonadati</taxon>
        <taxon>Thermodesulfobacteriota</taxon>
        <taxon>Desulfobacteria</taxon>
        <taxon>Desulfobacterales</taxon>
        <taxon>Desulfatibacillaceae</taxon>
        <taxon>Desulfatibacillum</taxon>
    </lineage>
</organism>
<accession>A0A1M6TRT1</accession>
<gene>
    <name evidence="2" type="ORF">SAMN02745216_03733</name>
</gene>
<proteinExistence type="predicted"/>
<evidence type="ECO:0000313" key="3">
    <source>
        <dbReference type="Proteomes" id="UP000183994"/>
    </source>
</evidence>
<dbReference type="AlphaFoldDB" id="A0A1M6TRT1"/>
<evidence type="ECO:0000313" key="2">
    <source>
        <dbReference type="EMBL" id="SHK59640.1"/>
    </source>
</evidence>
<reference evidence="3" key="1">
    <citation type="submission" date="2016-11" db="EMBL/GenBank/DDBJ databases">
        <authorList>
            <person name="Varghese N."/>
            <person name="Submissions S."/>
        </authorList>
    </citation>
    <scope>NUCLEOTIDE SEQUENCE [LARGE SCALE GENOMIC DNA]</scope>
    <source>
        <strain evidence="3">DSM 16219</strain>
    </source>
</reference>
<dbReference type="OrthoDB" id="9962064at2"/>
<name>A0A1M6TRT1_9BACT</name>
<dbReference type="RefSeq" id="WP_073477770.1">
    <property type="nucleotide sequence ID" value="NZ_FQZU01000028.1"/>
</dbReference>
<evidence type="ECO:0000256" key="1">
    <source>
        <dbReference type="SAM" id="MobiDB-lite"/>
    </source>
</evidence>
<dbReference type="STRING" id="1121393.SAMN02745216_03733"/>